<dbReference type="SUPFAM" id="SSF49503">
    <property type="entry name" value="Cupredoxins"/>
    <property type="match status" value="1"/>
</dbReference>
<keyword evidence="1" id="KW-1133">Transmembrane helix</keyword>
<dbReference type="RefSeq" id="WP_321390830.1">
    <property type="nucleotide sequence ID" value="NZ_CP139487.1"/>
</dbReference>
<evidence type="ECO:0000313" key="4">
    <source>
        <dbReference type="Proteomes" id="UP001324634"/>
    </source>
</evidence>
<protein>
    <submittedName>
        <fullName evidence="3">Urate hydroxylase PuuD</fullName>
    </submittedName>
</protein>
<organism evidence="3 4">
    <name type="scientific">Peredibacter starrii</name>
    <dbReference type="NCBI Taxonomy" id="28202"/>
    <lineage>
        <taxon>Bacteria</taxon>
        <taxon>Pseudomonadati</taxon>
        <taxon>Bdellovibrionota</taxon>
        <taxon>Bacteriovoracia</taxon>
        <taxon>Bacteriovoracales</taxon>
        <taxon>Bacteriovoracaceae</taxon>
        <taxon>Peredibacter</taxon>
    </lineage>
</organism>
<feature type="transmembrane region" description="Helical" evidence="1">
    <location>
        <begin position="283"/>
        <end position="299"/>
    </location>
</feature>
<dbReference type="Proteomes" id="UP001324634">
    <property type="component" value="Chromosome"/>
</dbReference>
<evidence type="ECO:0000256" key="1">
    <source>
        <dbReference type="SAM" id="Phobius"/>
    </source>
</evidence>
<dbReference type="AlphaFoldDB" id="A0AAX4HKE8"/>
<feature type="transmembrane region" description="Helical" evidence="1">
    <location>
        <begin position="150"/>
        <end position="168"/>
    </location>
</feature>
<sequence length="548" mass="61999">MNQDLFDWILLLARWLHITVAVTWIGTSIFFMWLDRSFERNPDSKNPGHVGEVWMVHGGGFYHVEKLLMGPTKVPERLHWFKWESYWTWMSGMFLIALIFYTGDGTFLLDEMVSKITYWQGVGISLFTIFGSWFFYDSVWENQFIRSKPIVGHILTMVWLVGMSYFLCHTLSGRAAYIHIGGMMGTWMTANVFMRIIPRQVLMVEASKKGEPVNQDWGKNAKNRSTHNTYLTLPVIFVMLSNHFPNTYGHEYNWLILLIISAGGACIREYFVVRLQKPKRSMTAAVVGIALIAGVIVFSQPERTPMTVVDTHVNEPEESMAVPVEVKVEEVKPSVASSLKTFDVKGVVTFDGTPPHGKKLNLPAGCQQPGEGVAYSNEVIVNNGKVENVLVRVIKGQEGKDPGPVPTSAVELDQRGCIYHPRVAAARVGQKVTFINSDPIFHNVRSVTKENQKFNMAMPKKNQRETKVFNKPEIFLQAKCSVHPWMGAYVAIMDHSFYDVTDAKGEFTLPKLPVGHYTIEAWHEVFGTTTQEIDVTDKGVPALALRFK</sequence>
<name>A0AAX4HKE8_9BACT</name>
<gene>
    <name evidence="3" type="ORF">SOO65_13390</name>
</gene>
<dbReference type="Gene3D" id="2.60.40.1120">
    <property type="entry name" value="Carboxypeptidase-like, regulatory domain"/>
    <property type="match status" value="1"/>
</dbReference>
<accession>A0AAX4HKE8</accession>
<dbReference type="InterPro" id="IPR010389">
    <property type="entry name" value="Urate_ox_N"/>
</dbReference>
<dbReference type="EMBL" id="CP139487">
    <property type="protein sequence ID" value="WPU63683.1"/>
    <property type="molecule type" value="Genomic_DNA"/>
</dbReference>
<feature type="transmembrane region" description="Helical" evidence="1">
    <location>
        <begin position="86"/>
        <end position="109"/>
    </location>
</feature>
<feature type="transmembrane region" description="Helical" evidence="1">
    <location>
        <begin position="12"/>
        <end position="34"/>
    </location>
</feature>
<feature type="transmembrane region" description="Helical" evidence="1">
    <location>
        <begin position="175"/>
        <end position="197"/>
    </location>
</feature>
<proteinExistence type="predicted"/>
<keyword evidence="4" id="KW-1185">Reference proteome</keyword>
<keyword evidence="1" id="KW-0472">Membrane</keyword>
<dbReference type="InterPro" id="IPR008972">
    <property type="entry name" value="Cupredoxin"/>
</dbReference>
<evidence type="ECO:0000259" key="2">
    <source>
        <dbReference type="Pfam" id="PF06181"/>
    </source>
</evidence>
<dbReference type="SUPFAM" id="SSF49464">
    <property type="entry name" value="Carboxypeptidase regulatory domain-like"/>
    <property type="match status" value="1"/>
</dbReference>
<evidence type="ECO:0000313" key="3">
    <source>
        <dbReference type="EMBL" id="WPU63683.1"/>
    </source>
</evidence>
<dbReference type="Pfam" id="PF06181">
    <property type="entry name" value="Urate_ox_N"/>
    <property type="match status" value="1"/>
</dbReference>
<feature type="transmembrane region" description="Helical" evidence="1">
    <location>
        <begin position="252"/>
        <end position="271"/>
    </location>
</feature>
<feature type="transmembrane region" description="Helical" evidence="1">
    <location>
        <begin position="116"/>
        <end position="135"/>
    </location>
</feature>
<dbReference type="KEGG" id="psti:SOO65_13390"/>
<feature type="domain" description="Urate oxidase N-terminal" evidence="2">
    <location>
        <begin position="5"/>
        <end position="298"/>
    </location>
</feature>
<dbReference type="InterPro" id="IPR008969">
    <property type="entry name" value="CarboxyPept-like_regulatory"/>
</dbReference>
<reference evidence="3 4" key="1">
    <citation type="submission" date="2023-11" db="EMBL/GenBank/DDBJ databases">
        <title>Peredibacter starrii A3.12.</title>
        <authorList>
            <person name="Mitchell R.J."/>
        </authorList>
    </citation>
    <scope>NUCLEOTIDE SEQUENCE [LARGE SCALE GENOMIC DNA]</scope>
    <source>
        <strain evidence="3 4">A3.12</strain>
    </source>
</reference>
<dbReference type="Gene3D" id="2.60.40.420">
    <property type="entry name" value="Cupredoxins - blue copper proteins"/>
    <property type="match status" value="1"/>
</dbReference>
<keyword evidence="1" id="KW-0812">Transmembrane</keyword>